<sequence>MEAALNKTICATVRQVRPRSLLVYDHSTTQEILVHTANACRFSSGDCVCIHFSGIMTMSIPPQISATRICRADCC</sequence>
<reference evidence="1" key="1">
    <citation type="submission" date="2019-08" db="EMBL/GenBank/DDBJ databases">
        <authorList>
            <person name="Kucharzyk K."/>
            <person name="Murdoch R.W."/>
            <person name="Higgins S."/>
            <person name="Loffler F."/>
        </authorList>
    </citation>
    <scope>NUCLEOTIDE SEQUENCE</scope>
</reference>
<dbReference type="EMBL" id="VSSQ01027813">
    <property type="protein sequence ID" value="MPM77244.1"/>
    <property type="molecule type" value="Genomic_DNA"/>
</dbReference>
<name>A0A645CJX6_9ZZZZ</name>
<proteinExistence type="predicted"/>
<protein>
    <submittedName>
        <fullName evidence="1">Uncharacterized protein</fullName>
    </submittedName>
</protein>
<organism evidence="1">
    <name type="scientific">bioreactor metagenome</name>
    <dbReference type="NCBI Taxonomy" id="1076179"/>
    <lineage>
        <taxon>unclassified sequences</taxon>
        <taxon>metagenomes</taxon>
        <taxon>ecological metagenomes</taxon>
    </lineage>
</organism>
<comment type="caution">
    <text evidence="1">The sequence shown here is derived from an EMBL/GenBank/DDBJ whole genome shotgun (WGS) entry which is preliminary data.</text>
</comment>
<evidence type="ECO:0000313" key="1">
    <source>
        <dbReference type="EMBL" id="MPM77244.1"/>
    </source>
</evidence>
<gene>
    <name evidence="1" type="ORF">SDC9_124244</name>
</gene>
<dbReference type="AlphaFoldDB" id="A0A645CJX6"/>
<accession>A0A645CJX6</accession>